<dbReference type="InterPro" id="IPR036291">
    <property type="entry name" value="NAD(P)-bd_dom_sf"/>
</dbReference>
<evidence type="ECO:0000259" key="1">
    <source>
        <dbReference type="Pfam" id="PF01370"/>
    </source>
</evidence>
<feature type="domain" description="NAD-dependent epimerase/dehydratase" evidence="1">
    <location>
        <begin position="7"/>
        <end position="213"/>
    </location>
</feature>
<dbReference type="AlphaFoldDB" id="A0A831RK29"/>
<name>A0A831RK29_9GAMM</name>
<dbReference type="Gene3D" id="3.40.50.720">
    <property type="entry name" value="NAD(P)-binding Rossmann-like Domain"/>
    <property type="match status" value="1"/>
</dbReference>
<evidence type="ECO:0000313" key="2">
    <source>
        <dbReference type="EMBL" id="HEB96085.1"/>
    </source>
</evidence>
<gene>
    <name evidence="2" type="ORF">ENI96_06620</name>
</gene>
<dbReference type="InterPro" id="IPR001509">
    <property type="entry name" value="Epimerase_deHydtase"/>
</dbReference>
<dbReference type="Proteomes" id="UP000886251">
    <property type="component" value="Unassembled WGS sequence"/>
</dbReference>
<reference evidence="2" key="1">
    <citation type="journal article" date="2020" name="mSystems">
        <title>Genome- and Community-Level Interaction Insights into Carbon Utilization and Element Cycling Functions of Hydrothermarchaeota in Hydrothermal Sediment.</title>
        <authorList>
            <person name="Zhou Z."/>
            <person name="Liu Y."/>
            <person name="Xu W."/>
            <person name="Pan J."/>
            <person name="Luo Z.H."/>
            <person name="Li M."/>
        </authorList>
    </citation>
    <scope>NUCLEOTIDE SEQUENCE [LARGE SCALE GENOMIC DNA]</scope>
    <source>
        <strain evidence="2">HyVt-443</strain>
    </source>
</reference>
<comment type="caution">
    <text evidence="2">The sequence shown here is derived from an EMBL/GenBank/DDBJ whole genome shotgun (WGS) entry which is preliminary data.</text>
</comment>
<dbReference type="Pfam" id="PF01370">
    <property type="entry name" value="Epimerase"/>
    <property type="match status" value="1"/>
</dbReference>
<dbReference type="GO" id="GO:0044877">
    <property type="term" value="F:protein-containing complex binding"/>
    <property type="evidence" value="ECO:0007669"/>
    <property type="project" value="TreeGrafter"/>
</dbReference>
<dbReference type="PANTHER" id="PTHR12126">
    <property type="entry name" value="NADH-UBIQUINONE OXIDOREDUCTASE 39 KDA SUBUNIT-RELATED"/>
    <property type="match status" value="1"/>
</dbReference>
<accession>A0A831RK29</accession>
<organism evidence="2">
    <name type="scientific">Sedimenticola thiotaurini</name>
    <dbReference type="NCBI Taxonomy" id="1543721"/>
    <lineage>
        <taxon>Bacteria</taxon>
        <taxon>Pseudomonadati</taxon>
        <taxon>Pseudomonadota</taxon>
        <taxon>Gammaproteobacteria</taxon>
        <taxon>Chromatiales</taxon>
        <taxon>Sedimenticolaceae</taxon>
        <taxon>Sedimenticola</taxon>
    </lineage>
</organism>
<proteinExistence type="predicted"/>
<dbReference type="EMBL" id="DRKP01000074">
    <property type="protein sequence ID" value="HEB96085.1"/>
    <property type="molecule type" value="Genomic_DNA"/>
</dbReference>
<protein>
    <submittedName>
        <fullName evidence="2">NAD-dependent epimerase/dehydratase family protein</fullName>
    </submittedName>
</protein>
<dbReference type="SUPFAM" id="SSF51735">
    <property type="entry name" value="NAD(P)-binding Rossmann-fold domains"/>
    <property type="match status" value="1"/>
</dbReference>
<dbReference type="InterPro" id="IPR051207">
    <property type="entry name" value="ComplexI_NDUFA9_subunit"/>
</dbReference>
<sequence>METAEKILVTGGAGLVGQNLIVHLLERGYRNLVAIDKHPHNTRVLRRLHPEIEVVEADLSRPGEWEQAFTGVRQVLILHAQIGGLKREEFIANNVTATERVLAAAQAHGVEYLVHISSSVINSRAEDDYTETKEIQERLVLDSPIPHVVLRPTLMFGWFDRKHLGWLARFMRRVPVYPVPGSGRFARQPLYVKDFCNIIMACMERPPADRVYDISGLEQIDYIDIMRSIRRVTGARTPIVRIPYRLFWGLLWTWALFDRDPPFTTRQLEALVIPEVFDVIDWPGIFGVEPTPLEQAFDETFNDPRYADVVLEF</sequence>
<dbReference type="PANTHER" id="PTHR12126:SF11">
    <property type="entry name" value="NADH DEHYDROGENASE [UBIQUINONE] 1 ALPHA SUBCOMPLEX SUBUNIT 9, MITOCHONDRIAL"/>
    <property type="match status" value="1"/>
</dbReference>